<keyword evidence="3" id="KW-1185">Reference proteome</keyword>
<gene>
    <name evidence="2" type="ORF">OS493_036516</name>
</gene>
<evidence type="ECO:0000256" key="1">
    <source>
        <dbReference type="SAM" id="MobiDB-lite"/>
    </source>
</evidence>
<sequence>MDKIKYKIEEKGLKVACLYFKHGKLKKKTNSVIKIYKYTDAIIRQWKEQTKDQCEGPIHLVMYTGQVVGPSTTPEQWLKGLDEPVQFLETDYEAVADTLCMVVGQNTTPEEWFNRYLKKGVQFSRLTTKQLPYVMYGKDFKEAVLEQWRSRVEETLEGPIHLVTSTGQVVGQNTTPEEWFNRYLKKGVQFSRLTTKQLPYVMYGKDFKEAVLEQWRSRVEETLEGPIHLVTSTGQVVGQNTTPEEWFNRYLKKGVQFSRLTTKQLPYVMYGKDFKVLVYKYKEAVLEQWRSRVEETLEGPIHLVTSTGQVVGQNTTPEEWFNRYLKKGVQFSRLTTKQLPYVMYGKDFKVLVYKYKEAVLEQWRSRVEETLEGPIHLVTSTGQVVGQNTTPEEWFNRYLKKGVQFSRLTTKQLPYVMYGKDFKVLVYKYKEAVLEQWRSRVEETLEGPIHLVTSTGQVVGQNTTPEEWFNRYLKKGVQFSRLTTKQLPYVMYGKDFKVLVYKYKEAVLEQWRSRVEETLEGPIHLVTSTGQVVGQNTTPEEWFNRYLKKGVQFSRLTTKQLPYVMYGKDFKEAVLEQWRSRVEETLEGPIHLVTSTGQVVGQNTTPEEWFNRYLKKGVQFSRLTTKQLPYVMYGKDFKVLVYKYKEAVLEQWRSRVEETLEGPIHLVTSTGQVVGQNTTPEEWFNRYLKKGVQFSRLTTKQLPYVMYGKDFKVLVYKYKEAVLEQWRSRVEETLEGPIHLVTSTGQVVGQNTTPEEWFNRYLKKGVQFSRLTTKQLPYVMYGKDFKVLVYKYKEAVLEQWRSRVEETLEGPIHLVTSTGQVVGQNTTPEEWFNRYLKKGVQFSRLTTKQLPYVMYGKDFKAFLDNSTTFTNQPIEDDDDDEDDKTPGYSKMTKMGILKKVPKIILMAVRQCCNLPKGPIHLVTYSGLVVNCQTLYNQGRNYKTFLDNSTTFTNQPIEDDDDDEDDKVRSREDNLSPINGQLC</sequence>
<dbReference type="EMBL" id="MU825457">
    <property type="protein sequence ID" value="KAJ7388662.1"/>
    <property type="molecule type" value="Genomic_DNA"/>
</dbReference>
<proteinExistence type="predicted"/>
<comment type="caution">
    <text evidence="2">The sequence shown here is derived from an EMBL/GenBank/DDBJ whole genome shotgun (WGS) entry which is preliminary data.</text>
</comment>
<name>A0A9X0D611_9CNID</name>
<dbReference type="Proteomes" id="UP001163046">
    <property type="component" value="Unassembled WGS sequence"/>
</dbReference>
<organism evidence="2 3">
    <name type="scientific">Desmophyllum pertusum</name>
    <dbReference type="NCBI Taxonomy" id="174260"/>
    <lineage>
        <taxon>Eukaryota</taxon>
        <taxon>Metazoa</taxon>
        <taxon>Cnidaria</taxon>
        <taxon>Anthozoa</taxon>
        <taxon>Hexacorallia</taxon>
        <taxon>Scleractinia</taxon>
        <taxon>Caryophylliina</taxon>
        <taxon>Caryophylliidae</taxon>
        <taxon>Desmophyllum</taxon>
    </lineage>
</organism>
<protein>
    <submittedName>
        <fullName evidence="2">Uncharacterized protein</fullName>
    </submittedName>
</protein>
<evidence type="ECO:0000313" key="3">
    <source>
        <dbReference type="Proteomes" id="UP001163046"/>
    </source>
</evidence>
<reference evidence="2" key="1">
    <citation type="submission" date="2023-01" db="EMBL/GenBank/DDBJ databases">
        <title>Genome assembly of the deep-sea coral Lophelia pertusa.</title>
        <authorList>
            <person name="Herrera S."/>
            <person name="Cordes E."/>
        </authorList>
    </citation>
    <scope>NUCLEOTIDE SEQUENCE</scope>
    <source>
        <strain evidence="2">USNM1676648</strain>
        <tissue evidence="2">Polyp</tissue>
    </source>
</reference>
<accession>A0A9X0D611</accession>
<dbReference type="AlphaFoldDB" id="A0A9X0D611"/>
<feature type="region of interest" description="Disordered" evidence="1">
    <location>
        <begin position="949"/>
        <end position="982"/>
    </location>
</feature>
<evidence type="ECO:0000313" key="2">
    <source>
        <dbReference type="EMBL" id="KAJ7388662.1"/>
    </source>
</evidence>